<name>A0A9W6BNX7_9CHLO</name>
<evidence type="ECO:0000256" key="5">
    <source>
        <dbReference type="SAM" id="Coils"/>
    </source>
</evidence>
<dbReference type="InterPro" id="IPR039577">
    <property type="entry name" value="Rad18"/>
</dbReference>
<dbReference type="OrthoDB" id="6105938at2759"/>
<feature type="region of interest" description="Disordered" evidence="6">
    <location>
        <begin position="579"/>
        <end position="659"/>
    </location>
</feature>
<feature type="domain" description="RING-type" evidence="7">
    <location>
        <begin position="21"/>
        <end position="65"/>
    </location>
</feature>
<dbReference type="InterPro" id="IPR027370">
    <property type="entry name" value="Znf-RING_euk"/>
</dbReference>
<dbReference type="InterPro" id="IPR013083">
    <property type="entry name" value="Znf_RING/FYVE/PHD"/>
</dbReference>
<evidence type="ECO:0000256" key="6">
    <source>
        <dbReference type="SAM" id="MobiDB-lite"/>
    </source>
</evidence>
<feature type="compositionally biased region" description="Gly residues" evidence="6">
    <location>
        <begin position="269"/>
        <end position="281"/>
    </location>
</feature>
<evidence type="ECO:0000313" key="9">
    <source>
        <dbReference type="Proteomes" id="UP001165080"/>
    </source>
</evidence>
<dbReference type="InterPro" id="IPR001841">
    <property type="entry name" value="Znf_RING"/>
</dbReference>
<dbReference type="Gene3D" id="3.30.40.10">
    <property type="entry name" value="Zinc/RING finger domain, C3HC4 (zinc finger)"/>
    <property type="match status" value="1"/>
</dbReference>
<evidence type="ECO:0000256" key="4">
    <source>
        <dbReference type="PROSITE-ProRule" id="PRU00175"/>
    </source>
</evidence>
<sequence length="1010" mass="100656">MADDDFVPPPELADLARELTCVICKQLFDGPVSTDCGHVFCSGCIRESLRYQRSHNQKVVCPGCRDPTDSAKLRPVVAIRQLVLVLPAAAAAVETLRHRAQDAERRATAAEQEAAALRSQQSRQALLGGAVLEGGTAQEPDGAPPLLSGGRSAHGGGGRRKSAGLAGDGNCDDAGKELGPPGSSRDAGWEEGRLSKRMKRNPDASSAGAGGSGKEHADGCVAFSYGSNVDEGDGDTDGRFVGSPGAAERSDEDYGGDDPEDEDDDYSPGSGGVSRRGGGGTRRGRRGRGGGGGGGTGQVAGQKRGRGRPRKSAAGTVHHQHGGSTAPPGGANASHAGAASAQPPPPPAPMAAAAAAAGFGDCPVCGSQYALSQLQSHVDMCLVRKGLGGTGSGAAAAAAAPPPPIYGTRGAGAGAAGASHAAAGRAAAGSASAAPAPVGLVGAPAPAAAAALLHGGRTEAAPQVDIQVPPARNWHTMSLKEAKNVMSAAGLPFAKMDKQEMADLYNRYRSFLQTEKDRCNFKTKTQLLAVFLKLDEKATRAKRQPAEVPSSMKALIEQHTARMAVEMEARRRQALARIAAAEQAPEPERAPEQGQAPGQTEEHGPGQGQVLPPASEPAPQGSGRGPWRPDVELGLGQGQGQGPAALPGGQHTGDGFGALVQGPGPALAAAGPPAASLAAELGEGERGSGGALGLMHGSIAASGSAGAAVAALHQQRLPGSAGGGMGPQSVQSTLLGGLLKDVITIDDSEEEDERATPLQRHQQPGDEEGHQQQPEHQHQYQQGPLGQEQTPPQRQRPGEGGQCEGMDVDEASARGSGGDVQDELLGSGSDGSGDDEATAAAPGGCRRAGSGEGGAPGLAACLATPLNGILGVHPGLGPRGQRSITPRGAAAAPGTPIGAAVAATPAMIAAAGNAAVGAPTPPPPAVLWAAEAGGWGSGAGAGGGEPDTAAWRGLLRAPTAPLSAAEGLMDISNGTGGQRPGMAATPGTKGLLLPTPSGADGGTGLYQQQQ</sequence>
<feature type="compositionally biased region" description="Gly residues" evidence="6">
    <location>
        <begin position="289"/>
        <end position="298"/>
    </location>
</feature>
<keyword evidence="2 4" id="KW-0863">Zinc-finger</keyword>
<evidence type="ECO:0000259" key="7">
    <source>
        <dbReference type="PROSITE" id="PS50089"/>
    </source>
</evidence>
<feature type="compositionally biased region" description="Basic and acidic residues" evidence="6">
    <location>
        <begin position="763"/>
        <end position="778"/>
    </location>
</feature>
<dbReference type="GO" id="GO:0005634">
    <property type="term" value="C:nucleus"/>
    <property type="evidence" value="ECO:0007669"/>
    <property type="project" value="TreeGrafter"/>
</dbReference>
<dbReference type="EMBL" id="BRXU01000013">
    <property type="protein sequence ID" value="GLC55539.1"/>
    <property type="molecule type" value="Genomic_DNA"/>
</dbReference>
<dbReference type="Pfam" id="PF13445">
    <property type="entry name" value="zf-RING_UBOX"/>
    <property type="match status" value="1"/>
</dbReference>
<dbReference type="Gene3D" id="3.30.160.60">
    <property type="entry name" value="Classic Zinc Finger"/>
    <property type="match status" value="1"/>
</dbReference>
<keyword evidence="5" id="KW-0175">Coiled coil</keyword>
<feature type="coiled-coil region" evidence="5">
    <location>
        <begin position="93"/>
        <end position="120"/>
    </location>
</feature>
<comment type="caution">
    <text evidence="8">The sequence shown here is derived from an EMBL/GenBank/DDBJ whole genome shotgun (WGS) entry which is preliminary data.</text>
</comment>
<protein>
    <recommendedName>
        <fullName evidence="7">RING-type domain-containing protein</fullName>
    </recommendedName>
</protein>
<dbReference type="Proteomes" id="UP001165080">
    <property type="component" value="Unassembled WGS sequence"/>
</dbReference>
<gene>
    <name evidence="8" type="primary">PLEST010393</name>
    <name evidence="8" type="ORF">PLESTB_000998400</name>
</gene>
<dbReference type="GO" id="GO:0006301">
    <property type="term" value="P:DNA damage tolerance"/>
    <property type="evidence" value="ECO:0007669"/>
    <property type="project" value="InterPro"/>
</dbReference>
<dbReference type="InterPro" id="IPR017907">
    <property type="entry name" value="Znf_RING_CS"/>
</dbReference>
<evidence type="ECO:0000256" key="2">
    <source>
        <dbReference type="ARBA" id="ARBA00022771"/>
    </source>
</evidence>
<dbReference type="GO" id="GO:0006513">
    <property type="term" value="P:protein monoubiquitination"/>
    <property type="evidence" value="ECO:0007669"/>
    <property type="project" value="InterPro"/>
</dbReference>
<keyword evidence="3" id="KW-0862">Zinc</keyword>
<feature type="compositionally biased region" description="Low complexity" evidence="6">
    <location>
        <begin position="884"/>
        <end position="894"/>
    </location>
</feature>
<dbReference type="PANTHER" id="PTHR14134">
    <property type="entry name" value="E3 UBIQUITIN-PROTEIN LIGASE RAD18"/>
    <property type="match status" value="1"/>
</dbReference>
<feature type="region of interest" description="Disordered" evidence="6">
    <location>
        <begin position="134"/>
        <end position="352"/>
    </location>
</feature>
<dbReference type="GO" id="GO:0061630">
    <property type="term" value="F:ubiquitin protein ligase activity"/>
    <property type="evidence" value="ECO:0007669"/>
    <property type="project" value="InterPro"/>
</dbReference>
<feature type="region of interest" description="Disordered" evidence="6">
    <location>
        <begin position="966"/>
        <end position="1010"/>
    </location>
</feature>
<feature type="compositionally biased region" description="Acidic residues" evidence="6">
    <location>
        <begin position="250"/>
        <end position="266"/>
    </location>
</feature>
<evidence type="ECO:0000256" key="3">
    <source>
        <dbReference type="ARBA" id="ARBA00022833"/>
    </source>
</evidence>
<proteinExistence type="predicted"/>
<dbReference type="PROSITE" id="PS50089">
    <property type="entry name" value="ZF_RING_2"/>
    <property type="match status" value="1"/>
</dbReference>
<feature type="region of interest" description="Disordered" evidence="6">
    <location>
        <begin position="873"/>
        <end position="894"/>
    </location>
</feature>
<dbReference type="AlphaFoldDB" id="A0A9W6BNX7"/>
<evidence type="ECO:0000313" key="8">
    <source>
        <dbReference type="EMBL" id="GLC55539.1"/>
    </source>
</evidence>
<dbReference type="GO" id="GO:0008270">
    <property type="term" value="F:zinc ion binding"/>
    <property type="evidence" value="ECO:0007669"/>
    <property type="project" value="UniProtKB-KW"/>
</dbReference>
<evidence type="ECO:0000256" key="1">
    <source>
        <dbReference type="ARBA" id="ARBA00022723"/>
    </source>
</evidence>
<dbReference type="GO" id="GO:0097505">
    <property type="term" value="C:Rad6-Rad18 complex"/>
    <property type="evidence" value="ECO:0007669"/>
    <property type="project" value="TreeGrafter"/>
</dbReference>
<reference evidence="8 9" key="1">
    <citation type="journal article" date="2023" name="Commun. Biol.">
        <title>Reorganization of the ancestral sex-determining regions during the evolution of trioecy in Pleodorina starrii.</title>
        <authorList>
            <person name="Takahashi K."/>
            <person name="Suzuki S."/>
            <person name="Kawai-Toyooka H."/>
            <person name="Yamamoto K."/>
            <person name="Hamaji T."/>
            <person name="Ootsuki R."/>
            <person name="Yamaguchi H."/>
            <person name="Kawachi M."/>
            <person name="Higashiyama T."/>
            <person name="Nozaki H."/>
        </authorList>
    </citation>
    <scope>NUCLEOTIDE SEQUENCE [LARGE SCALE GENOMIC DNA]</scope>
    <source>
        <strain evidence="8 9">NIES-4479</strain>
    </source>
</reference>
<organism evidence="8 9">
    <name type="scientific">Pleodorina starrii</name>
    <dbReference type="NCBI Taxonomy" id="330485"/>
    <lineage>
        <taxon>Eukaryota</taxon>
        <taxon>Viridiplantae</taxon>
        <taxon>Chlorophyta</taxon>
        <taxon>core chlorophytes</taxon>
        <taxon>Chlorophyceae</taxon>
        <taxon>CS clade</taxon>
        <taxon>Chlamydomonadales</taxon>
        <taxon>Volvocaceae</taxon>
        <taxon>Pleodorina</taxon>
    </lineage>
</organism>
<accession>A0A9W6BNX7</accession>
<keyword evidence="1" id="KW-0479">Metal-binding</keyword>
<dbReference type="SUPFAM" id="SSF57850">
    <property type="entry name" value="RING/U-box"/>
    <property type="match status" value="1"/>
</dbReference>
<dbReference type="GO" id="GO:0003697">
    <property type="term" value="F:single-stranded DNA binding"/>
    <property type="evidence" value="ECO:0007669"/>
    <property type="project" value="InterPro"/>
</dbReference>
<dbReference type="PANTHER" id="PTHR14134:SF2">
    <property type="entry name" value="E3 UBIQUITIN-PROTEIN LIGASE RAD18"/>
    <property type="match status" value="1"/>
</dbReference>
<feature type="compositionally biased region" description="Low complexity" evidence="6">
    <location>
        <begin position="326"/>
        <end position="341"/>
    </location>
</feature>
<feature type="region of interest" description="Disordered" evidence="6">
    <location>
        <begin position="747"/>
        <end position="854"/>
    </location>
</feature>
<dbReference type="SMART" id="SM00184">
    <property type="entry name" value="RING"/>
    <property type="match status" value="1"/>
</dbReference>
<dbReference type="PROSITE" id="PS00518">
    <property type="entry name" value="ZF_RING_1"/>
    <property type="match status" value="1"/>
</dbReference>
<keyword evidence="9" id="KW-1185">Reference proteome</keyword>